<comment type="caution">
    <text evidence="2">The sequence shown here is derived from an EMBL/GenBank/DDBJ whole genome shotgun (WGS) entry which is preliminary data.</text>
</comment>
<protein>
    <recommendedName>
        <fullName evidence="4">DUF4352 domain-containing protein</fullName>
    </recommendedName>
</protein>
<dbReference type="EMBL" id="JSUH01000030">
    <property type="protein sequence ID" value="KHD96211.1"/>
    <property type="molecule type" value="Genomic_DNA"/>
</dbReference>
<proteinExistence type="predicted"/>
<keyword evidence="3" id="KW-1185">Reference proteome</keyword>
<evidence type="ECO:0000313" key="2">
    <source>
        <dbReference type="EMBL" id="KHD96211.1"/>
    </source>
</evidence>
<sequence>VFDWKLQAPSGTILNTGFAGSDNQLSGGQIAPGGTTSGDVCFDAETTESGQYVVLYEPIFSFFSDRGAWINSR</sequence>
<dbReference type="Gene3D" id="2.60.40.1240">
    <property type="match status" value="1"/>
</dbReference>
<reference evidence="2 3" key="1">
    <citation type="journal article" date="2003" name="Int. J. Syst. Evol. Microbiol.">
        <title>Kocuria polaris sp. nov., an orange-pigmented psychrophilic bacterium isolated from an Antarctic cyanobacterial mat sample.</title>
        <authorList>
            <person name="Reddy G.S."/>
            <person name="Prakash J.S."/>
            <person name="Prabahar V."/>
            <person name="Matsumoto G.I."/>
            <person name="Stackebrandt E."/>
            <person name="Shivaji S."/>
        </authorList>
    </citation>
    <scope>NUCLEOTIDE SEQUENCE [LARGE SCALE GENOMIC DNA]</scope>
    <source>
        <strain evidence="2 3">CMS 76or</strain>
    </source>
</reference>
<feature type="non-terminal residue" evidence="2">
    <location>
        <position position="1"/>
    </location>
</feature>
<dbReference type="AlphaFoldDB" id="A0A0A6VNH4"/>
<evidence type="ECO:0008006" key="4">
    <source>
        <dbReference type="Google" id="ProtNLM"/>
    </source>
</evidence>
<dbReference type="InterPro" id="IPR029050">
    <property type="entry name" value="Immunoprotect_excell_Ig-like"/>
</dbReference>
<organism evidence="2 3">
    <name type="scientific">Kocuria rosea subsp. polaris</name>
    <dbReference type="NCBI Taxonomy" id="136273"/>
    <lineage>
        <taxon>Bacteria</taxon>
        <taxon>Bacillati</taxon>
        <taxon>Actinomycetota</taxon>
        <taxon>Actinomycetes</taxon>
        <taxon>Micrococcales</taxon>
        <taxon>Micrococcaceae</taxon>
        <taxon>Kocuria</taxon>
    </lineage>
</organism>
<keyword evidence="1" id="KW-0732">Signal</keyword>
<accession>A0A0A6VNH4</accession>
<evidence type="ECO:0000256" key="1">
    <source>
        <dbReference type="ARBA" id="ARBA00022729"/>
    </source>
</evidence>
<dbReference type="RefSeq" id="WP_035930571.1">
    <property type="nucleotide sequence ID" value="NZ_JSUH01000030.1"/>
</dbReference>
<gene>
    <name evidence="2" type="ORF">GY22_16880</name>
</gene>
<name>A0A0A6VNH4_KOCRO</name>
<dbReference type="Proteomes" id="UP000030466">
    <property type="component" value="Unassembled WGS sequence"/>
</dbReference>
<evidence type="ECO:0000313" key="3">
    <source>
        <dbReference type="Proteomes" id="UP000030466"/>
    </source>
</evidence>